<dbReference type="AlphaFoldDB" id="A0A559KE17"/>
<sequence>MMKSRVEDYRVDIQSAVHERVRNALINPNVSVEQKKDMLKAIRPDQLPFFMKTLTKEILKVLK</sequence>
<dbReference type="RefSeq" id="WP_144845360.1">
    <property type="nucleotide sequence ID" value="NZ_VNJI01000008.1"/>
</dbReference>
<reference evidence="1 2" key="1">
    <citation type="submission" date="2019-07" db="EMBL/GenBank/DDBJ databases">
        <authorList>
            <person name="Kim J."/>
        </authorList>
    </citation>
    <scope>NUCLEOTIDE SEQUENCE [LARGE SCALE GENOMIC DNA]</scope>
    <source>
        <strain evidence="1 2">JC52</strain>
    </source>
</reference>
<name>A0A559KE17_9BACL</name>
<dbReference type="OrthoDB" id="2644962at2"/>
<organism evidence="1 2">
    <name type="scientific">Paenibacillus cremeus</name>
    <dbReference type="NCBI Taxonomy" id="2163881"/>
    <lineage>
        <taxon>Bacteria</taxon>
        <taxon>Bacillati</taxon>
        <taxon>Bacillota</taxon>
        <taxon>Bacilli</taxon>
        <taxon>Bacillales</taxon>
        <taxon>Paenibacillaceae</taxon>
        <taxon>Paenibacillus</taxon>
    </lineage>
</organism>
<protein>
    <submittedName>
        <fullName evidence="1">Uncharacterized protein</fullName>
    </submittedName>
</protein>
<comment type="caution">
    <text evidence="1">The sequence shown here is derived from an EMBL/GenBank/DDBJ whole genome shotgun (WGS) entry which is preliminary data.</text>
</comment>
<proteinExistence type="predicted"/>
<gene>
    <name evidence="1" type="ORF">FPZ49_08100</name>
</gene>
<accession>A0A559KE17</accession>
<dbReference type="EMBL" id="VNJI01000008">
    <property type="protein sequence ID" value="TVY10353.1"/>
    <property type="molecule type" value="Genomic_DNA"/>
</dbReference>
<evidence type="ECO:0000313" key="1">
    <source>
        <dbReference type="EMBL" id="TVY10353.1"/>
    </source>
</evidence>
<keyword evidence="2" id="KW-1185">Reference proteome</keyword>
<evidence type="ECO:0000313" key="2">
    <source>
        <dbReference type="Proteomes" id="UP000317036"/>
    </source>
</evidence>
<dbReference type="Proteomes" id="UP000317036">
    <property type="component" value="Unassembled WGS sequence"/>
</dbReference>